<evidence type="ECO:0000313" key="3">
    <source>
        <dbReference type="EMBL" id="GGL50937.1"/>
    </source>
</evidence>
<dbReference type="PANTHER" id="PTHR10138:SF0">
    <property type="entry name" value="TRYPTOPHAN 2,3-DIOXYGENASE"/>
    <property type="match status" value="1"/>
</dbReference>
<keyword evidence="1" id="KW-0479">Metal-binding</keyword>
<evidence type="ECO:0000256" key="1">
    <source>
        <dbReference type="HAMAP-Rule" id="MF_01972"/>
    </source>
</evidence>
<comment type="caution">
    <text evidence="1">Lacks conserved residue(s) required for the propagation of feature annotation.</text>
</comment>
<dbReference type="InterPro" id="IPR004981">
    <property type="entry name" value="Trp_2_3_dOase"/>
</dbReference>
<dbReference type="Gene3D" id="1.20.58.480">
    <property type="match status" value="1"/>
</dbReference>
<comment type="catalytic activity">
    <reaction evidence="1">
        <text>L-tryptophan + O2 = N-formyl-L-kynurenine</text>
        <dbReference type="Rhea" id="RHEA:24536"/>
        <dbReference type="ChEBI" id="CHEBI:15379"/>
        <dbReference type="ChEBI" id="CHEBI:57912"/>
        <dbReference type="ChEBI" id="CHEBI:58629"/>
        <dbReference type="EC" id="1.13.11.11"/>
    </reaction>
</comment>
<keyword evidence="4" id="KW-1185">Reference proteome</keyword>
<comment type="subunit">
    <text evidence="1">Homotetramer.</text>
</comment>
<keyword evidence="1" id="KW-0408">Iron</keyword>
<dbReference type="EMBL" id="BMMI01000001">
    <property type="protein sequence ID" value="GGL50937.1"/>
    <property type="molecule type" value="Genomic_DNA"/>
</dbReference>
<keyword evidence="1" id="KW-0223">Dioxygenase</keyword>
<sequence length="313" mass="34403">MGQHAAVTTRRLPAARAGLPADPRAAAPSPLDAETRAARAAGNAGLPTVEFAEATPYEQYVGVRQLQALVRPVTDHPAEPAFLVVTQVMELWFTLLRREWELAQRQLRADDLDGAIGSIRRSVHHLRSLDASWGSLLWLTPAEFNRFRDQLGEASGFQSYEYRHVEFLLGLKAESVVRPHRGLPVVHADLQRALAAPSLEDDVLAYLARRGLPVPAAVLERDRTVTHEPDPAVTALWAEVYTDPRPGNELFTLGEALTDVAEVFTTWRQRHVTAVRRAMGAKPGSGGSAGLAWLERSAARVVFPDLWAARTVV</sequence>
<keyword evidence="1" id="KW-0349">Heme</keyword>
<dbReference type="HAMAP" id="MF_01972">
    <property type="entry name" value="T23O"/>
    <property type="match status" value="1"/>
</dbReference>
<dbReference type="SUPFAM" id="SSF140959">
    <property type="entry name" value="Indolic compounds 2,3-dioxygenase-like"/>
    <property type="match status" value="1"/>
</dbReference>
<dbReference type="Pfam" id="PF03301">
    <property type="entry name" value="Trp_dioxygenase"/>
    <property type="match status" value="1"/>
</dbReference>
<protein>
    <recommendedName>
        <fullName evidence="1">Tryptophan 2,3-dioxygenase</fullName>
        <shortName evidence="1">TDO</shortName>
        <ecNumber evidence="1">1.13.11.11</ecNumber>
    </recommendedName>
    <alternativeName>
        <fullName evidence="1">Tryptamin 2,3-dioxygenase</fullName>
    </alternativeName>
    <alternativeName>
        <fullName evidence="1">Tryptophan oxygenase</fullName>
        <shortName evidence="1">TO</shortName>
        <shortName evidence="1">TRPO</shortName>
    </alternativeName>
    <alternativeName>
        <fullName evidence="1">Tryptophan pyrrolase</fullName>
    </alternativeName>
    <alternativeName>
        <fullName evidence="1">Tryptophanase</fullName>
    </alternativeName>
</protein>
<name>A0ABQ2FT16_9ACTN</name>
<organism evidence="3 4">
    <name type="scientific">Modestobacter marinus</name>
    <dbReference type="NCBI Taxonomy" id="477641"/>
    <lineage>
        <taxon>Bacteria</taxon>
        <taxon>Bacillati</taxon>
        <taxon>Actinomycetota</taxon>
        <taxon>Actinomycetes</taxon>
        <taxon>Geodermatophilales</taxon>
        <taxon>Geodermatophilaceae</taxon>
        <taxon>Modestobacter</taxon>
    </lineage>
</organism>
<feature type="binding site" evidence="1">
    <location>
        <position position="148"/>
    </location>
    <ligand>
        <name>substrate</name>
    </ligand>
</feature>
<keyword evidence="1" id="KW-0823">Tryptophan catabolism</keyword>
<evidence type="ECO:0000313" key="4">
    <source>
        <dbReference type="Proteomes" id="UP000648663"/>
    </source>
</evidence>
<feature type="compositionally biased region" description="Low complexity" evidence="2">
    <location>
        <begin position="10"/>
        <end position="28"/>
    </location>
</feature>
<accession>A0ABQ2FT16</accession>
<comment type="pathway">
    <text evidence="1">Amino-acid degradation; L-tryptophan degradation via kynurenine pathway; L-kynurenine from L-tryptophan: step 1/2.</text>
</comment>
<dbReference type="InterPro" id="IPR037217">
    <property type="entry name" value="Trp/Indoleamine_2_3_dOase-like"/>
</dbReference>
<dbReference type="PANTHER" id="PTHR10138">
    <property type="entry name" value="TRYPTOPHAN 2,3-DIOXYGENASE"/>
    <property type="match status" value="1"/>
</dbReference>
<reference evidence="4" key="1">
    <citation type="journal article" date="2019" name="Int. J. Syst. Evol. Microbiol.">
        <title>The Global Catalogue of Microorganisms (GCM) 10K type strain sequencing project: providing services to taxonomists for standard genome sequencing and annotation.</title>
        <authorList>
            <consortium name="The Broad Institute Genomics Platform"/>
            <consortium name="The Broad Institute Genome Sequencing Center for Infectious Disease"/>
            <person name="Wu L."/>
            <person name="Ma J."/>
        </authorList>
    </citation>
    <scope>NUCLEOTIDE SEQUENCE [LARGE SCALE GENOMIC DNA]</scope>
    <source>
        <strain evidence="4">CGMCC 4.5581</strain>
    </source>
</reference>
<feature type="region of interest" description="Disordered" evidence="2">
    <location>
        <begin position="1"/>
        <end position="32"/>
    </location>
</feature>
<comment type="function">
    <text evidence="1">Heme-dependent dioxygenase that catalyzes the oxidative cleavage of the L-tryptophan (L-Trp) pyrrole ring and converts L-tryptophan to N-formyl-L-kynurenine. Catalyzes the oxidative cleavage of the indole moiety.</text>
</comment>
<evidence type="ECO:0000256" key="2">
    <source>
        <dbReference type="SAM" id="MobiDB-lite"/>
    </source>
</evidence>
<gene>
    <name evidence="1 3" type="primary">kynA</name>
    <name evidence="3" type="ORF">GCM10011589_04030</name>
</gene>
<keyword evidence="1" id="KW-0560">Oxidoreductase</keyword>
<dbReference type="Proteomes" id="UP000648663">
    <property type="component" value="Unassembled WGS sequence"/>
</dbReference>
<comment type="similarity">
    <text evidence="1">Belongs to the tryptophan 2,3-dioxygenase family.</text>
</comment>
<dbReference type="EC" id="1.13.11.11" evidence="1"/>
<feature type="binding site" description="axial binding residue" evidence="1">
    <location>
        <position position="271"/>
    </location>
    <ligand>
        <name>heme</name>
        <dbReference type="ChEBI" id="CHEBI:30413"/>
    </ligand>
    <ligandPart>
        <name>Fe</name>
        <dbReference type="ChEBI" id="CHEBI:18248"/>
    </ligandPart>
</feature>
<proteinExistence type="inferred from homology"/>
<comment type="caution">
    <text evidence="3">The sequence shown here is derived from an EMBL/GenBank/DDBJ whole genome shotgun (WGS) entry which is preliminary data.</text>
</comment>
<comment type="cofactor">
    <cofactor evidence="1">
        <name>heme</name>
        <dbReference type="ChEBI" id="CHEBI:30413"/>
    </cofactor>
    <text evidence="1">Binds 1 heme group per subunit.</text>
</comment>